<evidence type="ECO:0000256" key="4">
    <source>
        <dbReference type="ARBA" id="ARBA00023136"/>
    </source>
</evidence>
<dbReference type="InterPro" id="IPR007343">
    <property type="entry name" value="Uncharacterised_pept_Zn_put"/>
</dbReference>
<name>A0A939H5D9_9CLOT</name>
<keyword evidence="4 6" id="KW-0472">Membrane</keyword>
<sequence>MKWKGRRSSSNVEDRRGRTRSGMGGGIGGKSIMGGGFGIILIIIIALLGGDIGSFLNPNPGVVNPGTQAPYESTQQEDELAEFVSVVLADTEDVWTEIFRENGGTYQKPTLVLFNDSVQSACGVAGSSTGPFYCPADQKVYIDLEFYQQLSQRFGAPGDFAMAYVVAHEVGHHVQTLLGISQQVQDLRGRVSETEYNTYLVRLELQADYLAGVFAHYVHGRGYLEEGDLEEAINAANAIGDDRLQKQSQGYVIPDTFTHGTSEQRMRWFKRGFQYGDLEHGDTFNTNDL</sequence>
<accession>A0A939H5D9</accession>
<dbReference type="RefSeq" id="WP_207599047.1">
    <property type="nucleotide sequence ID" value="NZ_JAFNJU010000003.1"/>
</dbReference>
<feature type="transmembrane region" description="Helical" evidence="6">
    <location>
        <begin position="21"/>
        <end position="48"/>
    </location>
</feature>
<dbReference type="GO" id="GO:0016020">
    <property type="term" value="C:membrane"/>
    <property type="evidence" value="ECO:0007669"/>
    <property type="project" value="UniProtKB-SubCell"/>
</dbReference>
<evidence type="ECO:0000256" key="6">
    <source>
        <dbReference type="SAM" id="Phobius"/>
    </source>
</evidence>
<dbReference type="Proteomes" id="UP000664218">
    <property type="component" value="Unassembled WGS sequence"/>
</dbReference>
<dbReference type="PANTHER" id="PTHR30168">
    <property type="entry name" value="PUTATIVE MEMBRANE PROTEIN YPFJ"/>
    <property type="match status" value="1"/>
</dbReference>
<evidence type="ECO:0000313" key="7">
    <source>
        <dbReference type="EMBL" id="MBO1264542.1"/>
    </source>
</evidence>
<evidence type="ECO:0000256" key="1">
    <source>
        <dbReference type="ARBA" id="ARBA00004167"/>
    </source>
</evidence>
<comment type="subcellular location">
    <subcellularLocation>
        <location evidence="1">Membrane</location>
        <topology evidence="1">Single-pass membrane protein</topology>
    </subcellularLocation>
</comment>
<proteinExistence type="predicted"/>
<dbReference type="PANTHER" id="PTHR30168:SF0">
    <property type="entry name" value="INNER MEMBRANE PROTEIN"/>
    <property type="match status" value="1"/>
</dbReference>
<protein>
    <submittedName>
        <fullName evidence="7">Neutral zinc metallopeptidase</fullName>
    </submittedName>
</protein>
<organism evidence="7 8">
    <name type="scientific">Proteiniclasticum aestuarii</name>
    <dbReference type="NCBI Taxonomy" id="2817862"/>
    <lineage>
        <taxon>Bacteria</taxon>
        <taxon>Bacillati</taxon>
        <taxon>Bacillota</taxon>
        <taxon>Clostridia</taxon>
        <taxon>Eubacteriales</taxon>
        <taxon>Clostridiaceae</taxon>
        <taxon>Proteiniclasticum</taxon>
    </lineage>
</organism>
<dbReference type="AlphaFoldDB" id="A0A939H5D9"/>
<feature type="region of interest" description="Disordered" evidence="5">
    <location>
        <begin position="1"/>
        <end position="25"/>
    </location>
</feature>
<keyword evidence="8" id="KW-1185">Reference proteome</keyword>
<evidence type="ECO:0000313" key="8">
    <source>
        <dbReference type="Proteomes" id="UP000664218"/>
    </source>
</evidence>
<evidence type="ECO:0000256" key="5">
    <source>
        <dbReference type="SAM" id="MobiDB-lite"/>
    </source>
</evidence>
<comment type="caution">
    <text evidence="7">The sequence shown here is derived from an EMBL/GenBank/DDBJ whole genome shotgun (WGS) entry which is preliminary data.</text>
</comment>
<keyword evidence="3 6" id="KW-1133">Transmembrane helix</keyword>
<dbReference type="EMBL" id="JAFNJU010000003">
    <property type="protein sequence ID" value="MBO1264542.1"/>
    <property type="molecule type" value="Genomic_DNA"/>
</dbReference>
<gene>
    <name evidence="7" type="ORF">J3A84_05745</name>
</gene>
<reference evidence="7" key="1">
    <citation type="submission" date="2021-03" db="EMBL/GenBank/DDBJ databases">
        <title>Proteiniclasticum marinus sp. nov., isolated from tidal flat sediment.</title>
        <authorList>
            <person name="Namirimu T."/>
            <person name="Yang J.-A."/>
            <person name="Yang S.-H."/>
            <person name="Kim Y.-J."/>
            <person name="Kwon K.K."/>
        </authorList>
    </citation>
    <scope>NUCLEOTIDE SEQUENCE</scope>
    <source>
        <strain evidence="7">SCR006</strain>
    </source>
</reference>
<evidence type="ECO:0000256" key="3">
    <source>
        <dbReference type="ARBA" id="ARBA00022989"/>
    </source>
</evidence>
<dbReference type="Pfam" id="PF04228">
    <property type="entry name" value="Zn_peptidase"/>
    <property type="match status" value="1"/>
</dbReference>
<evidence type="ECO:0000256" key="2">
    <source>
        <dbReference type="ARBA" id="ARBA00022692"/>
    </source>
</evidence>
<keyword evidence="2 6" id="KW-0812">Transmembrane</keyword>